<evidence type="ECO:0000313" key="1">
    <source>
        <dbReference type="EMBL" id="EAY28786.1"/>
    </source>
</evidence>
<evidence type="ECO:0000313" key="2">
    <source>
        <dbReference type="Proteomes" id="UP000004095"/>
    </source>
</evidence>
<dbReference type="EMBL" id="AAWS01000014">
    <property type="protein sequence ID" value="EAY28786.1"/>
    <property type="molecule type" value="Genomic_DNA"/>
</dbReference>
<dbReference type="AlphaFoldDB" id="A1ZLN2"/>
<dbReference type="eggNOG" id="ENOG502ZN99">
    <property type="taxonomic scope" value="Bacteria"/>
</dbReference>
<reference evidence="1 2" key="1">
    <citation type="submission" date="2007-01" db="EMBL/GenBank/DDBJ databases">
        <authorList>
            <person name="Haygood M."/>
            <person name="Podell S."/>
            <person name="Anderson C."/>
            <person name="Hopkinson B."/>
            <person name="Roe K."/>
            <person name="Barbeau K."/>
            <person name="Gaasterland T."/>
            <person name="Ferriera S."/>
            <person name="Johnson J."/>
            <person name="Kravitz S."/>
            <person name="Beeson K."/>
            <person name="Sutton G."/>
            <person name="Rogers Y.-H."/>
            <person name="Friedman R."/>
            <person name="Frazier M."/>
            <person name="Venter J.C."/>
        </authorList>
    </citation>
    <scope>NUCLEOTIDE SEQUENCE [LARGE SCALE GENOMIC DNA]</scope>
    <source>
        <strain evidence="1 2">ATCC 23134</strain>
    </source>
</reference>
<keyword evidence="2" id="KW-1185">Reference proteome</keyword>
<evidence type="ECO:0008006" key="3">
    <source>
        <dbReference type="Google" id="ProtNLM"/>
    </source>
</evidence>
<organism evidence="1 2">
    <name type="scientific">Microscilla marina ATCC 23134</name>
    <dbReference type="NCBI Taxonomy" id="313606"/>
    <lineage>
        <taxon>Bacteria</taxon>
        <taxon>Pseudomonadati</taxon>
        <taxon>Bacteroidota</taxon>
        <taxon>Cytophagia</taxon>
        <taxon>Cytophagales</taxon>
        <taxon>Microscillaceae</taxon>
        <taxon>Microscilla</taxon>
    </lineage>
</organism>
<protein>
    <recommendedName>
        <fullName evidence="3">STAS/SEC14 domain-containing protein</fullName>
    </recommendedName>
</protein>
<comment type="caution">
    <text evidence="1">The sequence shown here is derived from an EMBL/GenBank/DDBJ whole genome shotgun (WGS) entry which is preliminary data.</text>
</comment>
<accession>A1ZLN2</accession>
<name>A1ZLN2_MICM2</name>
<dbReference type="Proteomes" id="UP000004095">
    <property type="component" value="Unassembled WGS sequence"/>
</dbReference>
<sequence>MLQELFNSDFCTISFNKSQQNIQIAWQTPPVAIENQDFKDSLSQLVLVIEAYQPVSLIINAEYFNFTIEPELQEWYQQNIITKYLEANIKKIGIIKPQDFVTGLSMEQMFKAVVSSGKISLSFFNDIDAVNDWLNEQEIAA</sequence>
<gene>
    <name evidence="1" type="ORF">M23134_07884</name>
</gene>
<proteinExistence type="predicted"/>